<dbReference type="InterPro" id="IPR036390">
    <property type="entry name" value="WH_DNA-bd_sf"/>
</dbReference>
<organism evidence="1">
    <name type="scientific">hydrothermal vent metagenome</name>
    <dbReference type="NCBI Taxonomy" id="652676"/>
    <lineage>
        <taxon>unclassified sequences</taxon>
        <taxon>metagenomes</taxon>
        <taxon>ecological metagenomes</taxon>
    </lineage>
</organism>
<dbReference type="SUPFAM" id="SSF46785">
    <property type="entry name" value="Winged helix' DNA-binding domain"/>
    <property type="match status" value="1"/>
</dbReference>
<gene>
    <name evidence="1" type="ORF">MGWOODY_Smn749</name>
</gene>
<evidence type="ECO:0008006" key="2">
    <source>
        <dbReference type="Google" id="ProtNLM"/>
    </source>
</evidence>
<accession>A0A160THN9</accession>
<name>A0A160THN9_9ZZZZ</name>
<dbReference type="InterPro" id="IPR036388">
    <property type="entry name" value="WH-like_DNA-bd_sf"/>
</dbReference>
<dbReference type="Gene3D" id="1.10.10.10">
    <property type="entry name" value="Winged helix-like DNA-binding domain superfamily/Winged helix DNA-binding domain"/>
    <property type="match status" value="1"/>
</dbReference>
<dbReference type="AlphaFoldDB" id="A0A160THN9"/>
<dbReference type="EMBL" id="CZQE01000091">
    <property type="protein sequence ID" value="CUS43841.1"/>
    <property type="molecule type" value="Genomic_DNA"/>
</dbReference>
<proteinExistence type="predicted"/>
<protein>
    <recommendedName>
        <fullName evidence="2">Transcriptional regulator, PadR family</fullName>
    </recommendedName>
</protein>
<reference evidence="1" key="1">
    <citation type="submission" date="2015-10" db="EMBL/GenBank/DDBJ databases">
        <authorList>
            <person name="Gilbert D.G."/>
        </authorList>
    </citation>
    <scope>NUCLEOTIDE SEQUENCE</scope>
</reference>
<evidence type="ECO:0000313" key="1">
    <source>
        <dbReference type="EMBL" id="CUS43841.1"/>
    </source>
</evidence>
<sequence>MGTPLVDRDLSLTDHEGTFLALVLRIQPVTAYLVSKIYDGSPVSNFNTSKGKIYPLIRRLAERGLLDKQAVEGDARGTEQLSCTVLGEEAVRAWVKEIRPAHMLLEDPLRTKVQSFDLLTERERIEWILETRQLLTAQVEALERYEEGVSVPFKAFVHDNAMRSIRARIEWLDAMLSALPRNDTVPR</sequence>